<sequence length="83" mass="9031">SASMSKFPPTGGGCGAHSSPFRRLSFRVRGFGCALGFGSRCSVGVGYGYSRKILLASAFDVERPFYLELELPLHFFLFSDISN</sequence>
<reference evidence="1" key="2">
    <citation type="submission" date="2025-09" db="UniProtKB">
        <authorList>
            <consortium name="Ensembl"/>
        </authorList>
    </citation>
    <scope>IDENTIFICATION</scope>
</reference>
<reference evidence="1" key="1">
    <citation type="submission" date="2025-08" db="UniProtKB">
        <authorList>
            <consortium name="Ensembl"/>
        </authorList>
    </citation>
    <scope>IDENTIFICATION</scope>
</reference>
<protein>
    <submittedName>
        <fullName evidence="1">Uncharacterized protein</fullName>
    </submittedName>
</protein>
<organism evidence="1 2">
    <name type="scientific">Hippocampus comes</name>
    <name type="common">Tiger tail seahorse</name>
    <dbReference type="NCBI Taxonomy" id="109280"/>
    <lineage>
        <taxon>Eukaryota</taxon>
        <taxon>Metazoa</taxon>
        <taxon>Chordata</taxon>
        <taxon>Craniata</taxon>
        <taxon>Vertebrata</taxon>
        <taxon>Euteleostomi</taxon>
        <taxon>Actinopterygii</taxon>
        <taxon>Neopterygii</taxon>
        <taxon>Teleostei</taxon>
        <taxon>Neoteleostei</taxon>
        <taxon>Acanthomorphata</taxon>
        <taxon>Syngnathiaria</taxon>
        <taxon>Syngnathiformes</taxon>
        <taxon>Syngnathoidei</taxon>
        <taxon>Syngnathidae</taxon>
        <taxon>Hippocampus</taxon>
    </lineage>
</organism>
<evidence type="ECO:0000313" key="1">
    <source>
        <dbReference type="Ensembl" id="ENSHCOP00000027338.1"/>
    </source>
</evidence>
<keyword evidence="2" id="KW-1185">Reference proteome</keyword>
<dbReference type="AlphaFoldDB" id="A0A3Q2Z6K7"/>
<accession>A0A3Q2Z6K7</accession>
<proteinExistence type="predicted"/>
<evidence type="ECO:0000313" key="2">
    <source>
        <dbReference type="Proteomes" id="UP000264820"/>
    </source>
</evidence>
<dbReference type="Proteomes" id="UP000264820">
    <property type="component" value="Unplaced"/>
</dbReference>
<dbReference type="Ensembl" id="ENSHCOT00000023443.1">
    <property type="protein sequence ID" value="ENSHCOP00000027338.1"/>
    <property type="gene ID" value="ENSHCOG00000019074.1"/>
</dbReference>
<name>A0A3Q2Z6K7_HIPCM</name>